<dbReference type="InterPro" id="IPR037401">
    <property type="entry name" value="SnoaL-like"/>
</dbReference>
<evidence type="ECO:0000313" key="3">
    <source>
        <dbReference type="Proteomes" id="UP001611415"/>
    </source>
</evidence>
<dbReference type="Proteomes" id="UP001611415">
    <property type="component" value="Unassembled WGS sequence"/>
</dbReference>
<dbReference type="RefSeq" id="WP_357400862.1">
    <property type="nucleotide sequence ID" value="NZ_JBEYCD010000001.1"/>
</dbReference>
<reference evidence="2 3" key="1">
    <citation type="submission" date="2024-10" db="EMBL/GenBank/DDBJ databases">
        <title>The Natural Products Discovery Center: Release of the First 8490 Sequenced Strains for Exploring Actinobacteria Biosynthetic Diversity.</title>
        <authorList>
            <person name="Kalkreuter E."/>
            <person name="Kautsar S.A."/>
            <person name="Yang D."/>
            <person name="Bader C.D."/>
            <person name="Teijaro C.N."/>
            <person name="Fluegel L."/>
            <person name="Davis C.M."/>
            <person name="Simpson J.R."/>
            <person name="Lauterbach L."/>
            <person name="Steele A.D."/>
            <person name="Gui C."/>
            <person name="Meng S."/>
            <person name="Li G."/>
            <person name="Viehrig K."/>
            <person name="Ye F."/>
            <person name="Su P."/>
            <person name="Kiefer A.F."/>
            <person name="Nichols A."/>
            <person name="Cepeda A.J."/>
            <person name="Yan W."/>
            <person name="Fan B."/>
            <person name="Jiang Y."/>
            <person name="Adhikari A."/>
            <person name="Zheng C.-J."/>
            <person name="Schuster L."/>
            <person name="Cowan T.M."/>
            <person name="Smanski M.J."/>
            <person name="Chevrette M.G."/>
            <person name="De Carvalho L.P.S."/>
            <person name="Shen B."/>
        </authorList>
    </citation>
    <scope>NUCLEOTIDE SEQUENCE [LARGE SCALE GENOMIC DNA]</scope>
    <source>
        <strain evidence="2 3">NPDC019275</strain>
    </source>
</reference>
<accession>A0ABW7WRH9</accession>
<sequence>MSTVDTFRAAVEARDLPALEPLFAADARFYSPMKFTPFTGRAVIRTVFGVLLTQVFEDFRYTGELIGSAETAAGVDAESHLLVFRAAVGDKQVHGIDLIQLDEQGLIQEFTVMIRPGSVLGAVSERVVAGLVAEGVLPASAGGR</sequence>
<organism evidence="2 3">
    <name type="scientific">Nocardia xishanensis</name>
    <dbReference type="NCBI Taxonomy" id="238964"/>
    <lineage>
        <taxon>Bacteria</taxon>
        <taxon>Bacillati</taxon>
        <taxon>Actinomycetota</taxon>
        <taxon>Actinomycetes</taxon>
        <taxon>Mycobacteriales</taxon>
        <taxon>Nocardiaceae</taxon>
        <taxon>Nocardia</taxon>
    </lineage>
</organism>
<dbReference type="SUPFAM" id="SSF54427">
    <property type="entry name" value="NTF2-like"/>
    <property type="match status" value="1"/>
</dbReference>
<feature type="domain" description="SnoaL-like" evidence="1">
    <location>
        <begin position="5"/>
        <end position="109"/>
    </location>
</feature>
<evidence type="ECO:0000313" key="2">
    <source>
        <dbReference type="EMBL" id="MFI2471807.1"/>
    </source>
</evidence>
<protein>
    <submittedName>
        <fullName evidence="2">Nuclear transport factor 2 family protein</fullName>
    </submittedName>
</protein>
<dbReference type="InterPro" id="IPR032710">
    <property type="entry name" value="NTF2-like_dom_sf"/>
</dbReference>
<keyword evidence="3" id="KW-1185">Reference proteome</keyword>
<gene>
    <name evidence="2" type="ORF">ACH49W_00370</name>
</gene>
<name>A0ABW7WRH9_9NOCA</name>
<comment type="caution">
    <text evidence="2">The sequence shown here is derived from an EMBL/GenBank/DDBJ whole genome shotgun (WGS) entry which is preliminary data.</text>
</comment>
<evidence type="ECO:0000259" key="1">
    <source>
        <dbReference type="Pfam" id="PF12680"/>
    </source>
</evidence>
<dbReference type="Pfam" id="PF12680">
    <property type="entry name" value="SnoaL_2"/>
    <property type="match status" value="1"/>
</dbReference>
<proteinExistence type="predicted"/>
<dbReference type="Gene3D" id="3.10.450.50">
    <property type="match status" value="1"/>
</dbReference>
<dbReference type="EMBL" id="JBIRYO010000001">
    <property type="protein sequence ID" value="MFI2471807.1"/>
    <property type="molecule type" value="Genomic_DNA"/>
</dbReference>